<evidence type="ECO:0000313" key="2">
    <source>
        <dbReference type="EMBL" id="MFC4469591.1"/>
    </source>
</evidence>
<dbReference type="Pfam" id="PF13560">
    <property type="entry name" value="HTH_31"/>
    <property type="match status" value="1"/>
</dbReference>
<evidence type="ECO:0000313" key="3">
    <source>
        <dbReference type="Proteomes" id="UP001596012"/>
    </source>
</evidence>
<comment type="caution">
    <text evidence="2">The sequence shown here is derived from an EMBL/GenBank/DDBJ whole genome shotgun (WGS) entry which is preliminary data.</text>
</comment>
<dbReference type="Gene3D" id="1.10.260.40">
    <property type="entry name" value="lambda repressor-like DNA-binding domains"/>
    <property type="match status" value="1"/>
</dbReference>
<dbReference type="RefSeq" id="WP_386348846.1">
    <property type="nucleotide sequence ID" value="NZ_JBHSFG010000063.1"/>
</dbReference>
<dbReference type="PANTHER" id="PTHR35010">
    <property type="entry name" value="BLL4672 PROTEIN-RELATED"/>
    <property type="match status" value="1"/>
</dbReference>
<dbReference type="SMART" id="SM00530">
    <property type="entry name" value="HTH_XRE"/>
    <property type="match status" value="1"/>
</dbReference>
<dbReference type="PROSITE" id="PS50943">
    <property type="entry name" value="HTH_CROC1"/>
    <property type="match status" value="1"/>
</dbReference>
<name>A0ABV8Z2F0_9ACTN</name>
<dbReference type="InterPro" id="IPR001387">
    <property type="entry name" value="Cro/C1-type_HTH"/>
</dbReference>
<dbReference type="InterPro" id="IPR041413">
    <property type="entry name" value="MLTR_LBD"/>
</dbReference>
<proteinExistence type="predicted"/>
<dbReference type="PANTHER" id="PTHR35010:SF2">
    <property type="entry name" value="BLL4672 PROTEIN"/>
    <property type="match status" value="1"/>
</dbReference>
<dbReference type="InterPro" id="IPR010982">
    <property type="entry name" value="Lambda_DNA-bd_dom_sf"/>
</dbReference>
<dbReference type="CDD" id="cd00093">
    <property type="entry name" value="HTH_XRE"/>
    <property type="match status" value="1"/>
</dbReference>
<organism evidence="2 3">
    <name type="scientific">Streptomyces xiangluensis</name>
    <dbReference type="NCBI Taxonomy" id="2665720"/>
    <lineage>
        <taxon>Bacteria</taxon>
        <taxon>Bacillati</taxon>
        <taxon>Actinomycetota</taxon>
        <taxon>Actinomycetes</taxon>
        <taxon>Kitasatosporales</taxon>
        <taxon>Streptomycetaceae</taxon>
        <taxon>Streptomyces</taxon>
    </lineage>
</organism>
<accession>A0ABV8Z2F0</accession>
<gene>
    <name evidence="2" type="ORF">ACFPH6_34675</name>
</gene>
<protein>
    <submittedName>
        <fullName evidence="2">Helix-turn-helix domain-containing protein</fullName>
    </submittedName>
</protein>
<dbReference type="SUPFAM" id="SSF47413">
    <property type="entry name" value="lambda repressor-like DNA-binding domains"/>
    <property type="match status" value="1"/>
</dbReference>
<dbReference type="Proteomes" id="UP001596012">
    <property type="component" value="Unassembled WGS sequence"/>
</dbReference>
<evidence type="ECO:0000259" key="1">
    <source>
        <dbReference type="PROSITE" id="PS50943"/>
    </source>
</evidence>
<dbReference type="Pfam" id="PF17765">
    <property type="entry name" value="MLTR_LBD"/>
    <property type="match status" value="1"/>
</dbReference>
<keyword evidence="3" id="KW-1185">Reference proteome</keyword>
<dbReference type="EMBL" id="JBHSFG010000063">
    <property type="protein sequence ID" value="MFC4469591.1"/>
    <property type="molecule type" value="Genomic_DNA"/>
</dbReference>
<sequence length="292" mass="31277">MDETLGTALRRWRDRLSPVDVGRTSRPGRRAVGLRREELADLAGLSVDYVVRLEQGRATSPSAQVIASLARALQLEPMERDHAYRLAGLLPPQEGTISTHVPAGVQRMLARLGEFPVGVFSADWTLLSWTPAWAVLLGDPSARTHAERNLVRAVFAAGPGGLAAWPVLPEGDALNPALVADLRIALVDYPHDRGLINLVAELRSTSAEFTRLWDEGAVGPHVSARKTIVHPQVGEVTCDCDVLTVPGCDVRLVVYTVAAGSADAEKLEFLRVTNGVHPDGSSPSGPGLFSTP</sequence>
<feature type="domain" description="HTH cro/C1-type" evidence="1">
    <location>
        <begin position="29"/>
        <end position="80"/>
    </location>
</feature>
<reference evidence="3" key="1">
    <citation type="journal article" date="2019" name="Int. J. Syst. Evol. Microbiol.">
        <title>The Global Catalogue of Microorganisms (GCM) 10K type strain sequencing project: providing services to taxonomists for standard genome sequencing and annotation.</title>
        <authorList>
            <consortium name="The Broad Institute Genomics Platform"/>
            <consortium name="The Broad Institute Genome Sequencing Center for Infectious Disease"/>
            <person name="Wu L."/>
            <person name="Ma J."/>
        </authorList>
    </citation>
    <scope>NUCLEOTIDE SEQUENCE [LARGE SCALE GENOMIC DNA]</scope>
    <source>
        <strain evidence="3">DT43</strain>
    </source>
</reference>
<dbReference type="Gene3D" id="3.30.450.180">
    <property type="match status" value="1"/>
</dbReference>